<evidence type="ECO:0000259" key="15">
    <source>
        <dbReference type="Pfam" id="PF00899"/>
    </source>
</evidence>
<keyword evidence="5" id="KW-0067">ATP-binding</keyword>
<dbReference type="AlphaFoldDB" id="A0AAJ0XA86"/>
<dbReference type="PANTHER" id="PTHR10953">
    <property type="entry name" value="UBIQUITIN-ACTIVATING ENZYME E1"/>
    <property type="match status" value="1"/>
</dbReference>
<feature type="domain" description="THIF-type NAD/FAD binding fold" evidence="15">
    <location>
        <begin position="9"/>
        <end position="242"/>
    </location>
</feature>
<proteinExistence type="inferred from homology"/>
<feature type="transmembrane region" description="Helical" evidence="14">
    <location>
        <begin position="31"/>
        <end position="57"/>
    </location>
</feature>
<evidence type="ECO:0000256" key="5">
    <source>
        <dbReference type="ARBA" id="ARBA00022840"/>
    </source>
</evidence>
<dbReference type="PANTHER" id="PTHR10953:SF194">
    <property type="entry name" value="MOLYBDOPTERIN-SYNTHASE ADENYLYLTRANSFERASE"/>
    <property type="match status" value="1"/>
</dbReference>
<comment type="pathway">
    <text evidence="1">Cofactor biosynthesis; molybdopterin biosynthesis.</text>
</comment>
<reference evidence="16" key="1">
    <citation type="submission" date="2017-08" db="EMBL/GenBank/DDBJ databases">
        <authorList>
            <person name="Imhoff J.F."/>
            <person name="Rahn T."/>
            <person name="Kuenzel S."/>
            <person name="Neulinger S.C."/>
        </authorList>
    </citation>
    <scope>NUCLEOTIDE SEQUENCE</scope>
    <source>
        <strain evidence="16">DSM 11080</strain>
    </source>
</reference>
<dbReference type="GO" id="GO:0005829">
    <property type="term" value="C:cytosol"/>
    <property type="evidence" value="ECO:0007669"/>
    <property type="project" value="TreeGrafter"/>
</dbReference>
<evidence type="ECO:0000256" key="13">
    <source>
        <dbReference type="ARBA" id="ARBA00078531"/>
    </source>
</evidence>
<evidence type="ECO:0000313" key="17">
    <source>
        <dbReference type="Proteomes" id="UP001296776"/>
    </source>
</evidence>
<evidence type="ECO:0000256" key="12">
    <source>
        <dbReference type="ARBA" id="ARBA00075328"/>
    </source>
</evidence>
<evidence type="ECO:0000256" key="1">
    <source>
        <dbReference type="ARBA" id="ARBA00005046"/>
    </source>
</evidence>
<dbReference type="GO" id="GO:0061605">
    <property type="term" value="F:molybdopterin-synthase adenylyltransferase activity"/>
    <property type="evidence" value="ECO:0007669"/>
    <property type="project" value="UniProtKB-EC"/>
</dbReference>
<dbReference type="InterPro" id="IPR035985">
    <property type="entry name" value="Ubiquitin-activating_enz"/>
</dbReference>
<dbReference type="Gene3D" id="3.40.50.720">
    <property type="entry name" value="NAD(P)-binding Rossmann-like Domain"/>
    <property type="match status" value="1"/>
</dbReference>
<keyword evidence="3" id="KW-0808">Transferase</keyword>
<dbReference type="GO" id="GO:0005524">
    <property type="term" value="F:ATP binding"/>
    <property type="evidence" value="ECO:0007669"/>
    <property type="project" value="UniProtKB-KW"/>
</dbReference>
<evidence type="ECO:0000313" key="16">
    <source>
        <dbReference type="EMBL" id="MBK1705048.1"/>
    </source>
</evidence>
<keyword evidence="16" id="KW-0548">Nucleotidyltransferase</keyword>
<accession>A0AAJ0XA86</accession>
<dbReference type="FunFam" id="3.40.50.720:FF:000033">
    <property type="entry name" value="Adenylyltransferase and sulfurtransferase MOCS3"/>
    <property type="match status" value="1"/>
</dbReference>
<evidence type="ECO:0000256" key="7">
    <source>
        <dbReference type="ARBA" id="ARBA00055169"/>
    </source>
</evidence>
<dbReference type="InterPro" id="IPR000594">
    <property type="entry name" value="ThiF_NAD_FAD-bd"/>
</dbReference>
<dbReference type="CDD" id="cd00757">
    <property type="entry name" value="ThiF_MoeB_HesA_family"/>
    <property type="match status" value="1"/>
</dbReference>
<dbReference type="EMBL" id="NRSJ01000018">
    <property type="protein sequence ID" value="MBK1705048.1"/>
    <property type="molecule type" value="Genomic_DNA"/>
</dbReference>
<dbReference type="GO" id="GO:0008146">
    <property type="term" value="F:sulfotransferase activity"/>
    <property type="evidence" value="ECO:0007669"/>
    <property type="project" value="TreeGrafter"/>
</dbReference>
<protein>
    <recommendedName>
        <fullName evidence="10">Molybdopterin-synthase adenylyltransferase</fullName>
        <ecNumber evidence="9">2.7.7.80</ecNumber>
    </recommendedName>
    <alternativeName>
        <fullName evidence="13">MoaD protein adenylase</fullName>
    </alternativeName>
    <alternativeName>
        <fullName evidence="11">Molybdopterin-converting factor subunit 1 adenylase</fullName>
    </alternativeName>
    <alternativeName>
        <fullName evidence="12">Sulfur carrier protein MoaD adenylyltransferase</fullName>
    </alternativeName>
</protein>
<keyword evidence="14" id="KW-1133">Transmembrane helix</keyword>
<keyword evidence="17" id="KW-1185">Reference proteome</keyword>
<organism evidence="16 17">
    <name type="scientific">Halochromatium glycolicum</name>
    <dbReference type="NCBI Taxonomy" id="85075"/>
    <lineage>
        <taxon>Bacteria</taxon>
        <taxon>Pseudomonadati</taxon>
        <taxon>Pseudomonadota</taxon>
        <taxon>Gammaproteobacteria</taxon>
        <taxon>Chromatiales</taxon>
        <taxon>Chromatiaceae</taxon>
        <taxon>Halochromatium</taxon>
    </lineage>
</organism>
<evidence type="ECO:0000256" key="9">
    <source>
        <dbReference type="ARBA" id="ARBA00066884"/>
    </source>
</evidence>
<comment type="similarity">
    <text evidence="2">Belongs to the HesA/MoeB/ThiF family.</text>
</comment>
<keyword evidence="4" id="KW-0547">Nucleotide-binding</keyword>
<evidence type="ECO:0000256" key="2">
    <source>
        <dbReference type="ARBA" id="ARBA00009919"/>
    </source>
</evidence>
<reference evidence="16" key="2">
    <citation type="journal article" date="2020" name="Microorganisms">
        <title>Osmotic Adaptation and Compatible Solute Biosynthesis of Phototrophic Bacteria as Revealed from Genome Analyses.</title>
        <authorList>
            <person name="Imhoff J.F."/>
            <person name="Rahn T."/>
            <person name="Kunzel S."/>
            <person name="Keller A."/>
            <person name="Neulinger S.C."/>
        </authorList>
    </citation>
    <scope>NUCLEOTIDE SEQUENCE</scope>
    <source>
        <strain evidence="16">DSM 11080</strain>
    </source>
</reference>
<evidence type="ECO:0000256" key="3">
    <source>
        <dbReference type="ARBA" id="ARBA00022679"/>
    </source>
</evidence>
<dbReference type="EC" id="2.7.7.80" evidence="9"/>
<name>A0AAJ0XA86_9GAMM</name>
<evidence type="ECO:0000256" key="11">
    <source>
        <dbReference type="ARBA" id="ARBA00075110"/>
    </source>
</evidence>
<dbReference type="InterPro" id="IPR045886">
    <property type="entry name" value="ThiF/MoeB/HesA"/>
</dbReference>
<dbReference type="NCBIfam" id="NF004281">
    <property type="entry name" value="PRK05690.1"/>
    <property type="match status" value="1"/>
</dbReference>
<evidence type="ECO:0000256" key="4">
    <source>
        <dbReference type="ARBA" id="ARBA00022741"/>
    </source>
</evidence>
<evidence type="ECO:0000256" key="6">
    <source>
        <dbReference type="ARBA" id="ARBA00052218"/>
    </source>
</evidence>
<evidence type="ECO:0000256" key="10">
    <source>
        <dbReference type="ARBA" id="ARBA00073635"/>
    </source>
</evidence>
<dbReference type="GO" id="GO:0004792">
    <property type="term" value="F:thiosulfate-cyanide sulfurtransferase activity"/>
    <property type="evidence" value="ECO:0007669"/>
    <property type="project" value="TreeGrafter"/>
</dbReference>
<comment type="caution">
    <text evidence="16">The sequence shown here is derived from an EMBL/GenBank/DDBJ whole genome shotgun (WGS) entry which is preliminary data.</text>
</comment>
<comment type="function">
    <text evidence="7">Catalyzes the adenylation by ATP of the carboxyl group of the C-terminal glycine of sulfur carrier protein MoaD.</text>
</comment>
<evidence type="ECO:0000256" key="14">
    <source>
        <dbReference type="SAM" id="Phobius"/>
    </source>
</evidence>
<evidence type="ECO:0000256" key="8">
    <source>
        <dbReference type="ARBA" id="ARBA00063809"/>
    </source>
</evidence>
<dbReference type="RefSeq" id="WP_200346263.1">
    <property type="nucleotide sequence ID" value="NZ_NRSJ01000018.1"/>
</dbReference>
<dbReference type="Proteomes" id="UP001296776">
    <property type="component" value="Unassembled WGS sequence"/>
</dbReference>
<keyword evidence="14" id="KW-0812">Transmembrane</keyword>
<comment type="catalytic activity">
    <reaction evidence="6">
        <text>[molybdopterin-synthase sulfur-carrier protein]-C-terminal Gly-Gly + ATP + H(+) = [molybdopterin-synthase sulfur-carrier protein]-C-terminal Gly-Gly-AMP + diphosphate</text>
        <dbReference type="Rhea" id="RHEA:43616"/>
        <dbReference type="Rhea" id="RHEA-COMP:12159"/>
        <dbReference type="Rhea" id="RHEA-COMP:12202"/>
        <dbReference type="ChEBI" id="CHEBI:15378"/>
        <dbReference type="ChEBI" id="CHEBI:30616"/>
        <dbReference type="ChEBI" id="CHEBI:33019"/>
        <dbReference type="ChEBI" id="CHEBI:90618"/>
        <dbReference type="ChEBI" id="CHEBI:90778"/>
        <dbReference type="EC" id="2.7.7.80"/>
    </reaction>
</comment>
<gene>
    <name evidence="16" type="ORF">CKO40_10970</name>
</gene>
<keyword evidence="14" id="KW-0472">Membrane</keyword>
<sequence>MTSDEQSRYSRQVLLPGFGEQAQRRLIESRVLIVGLGGLGSPVAMYLAAAGVGRLLLADFDAVDLSNLQRQILHTSERIGWTKVDSAIASLEALNPHCELVPIKRSLTPTQLAALTAEVDLVVDASDNFQTRYAVNAACVTSGIPLVSGAAIRAEGQVAVFSGRPEDPCYQCLYPDDGQEGERCAREGVLAPLVGIIGSIQATETIKVLTGYGQPLYSRLLLLDAQTMAVRTLAIPADPACPSCGNRNAQQGPHCFHSAPL</sequence>
<dbReference type="SUPFAM" id="SSF69572">
    <property type="entry name" value="Activating enzymes of the ubiquitin-like proteins"/>
    <property type="match status" value="1"/>
</dbReference>
<comment type="subunit">
    <text evidence="8">Homodimer. Forms a stable heterotetrameric complex of 2 MoeB and 2 MoaD during adenylation of MoaD.</text>
</comment>
<dbReference type="Pfam" id="PF00899">
    <property type="entry name" value="ThiF"/>
    <property type="match status" value="1"/>
</dbReference>
<dbReference type="GO" id="GO:0008641">
    <property type="term" value="F:ubiquitin-like modifier activating enzyme activity"/>
    <property type="evidence" value="ECO:0007669"/>
    <property type="project" value="InterPro"/>
</dbReference>